<dbReference type="RefSeq" id="WP_138181902.1">
    <property type="nucleotide sequence ID" value="NZ_VBUI01000019.1"/>
</dbReference>
<gene>
    <name evidence="2" type="ORF">FEI13_12750</name>
</gene>
<comment type="caution">
    <text evidence="2">The sequence shown here is derived from an EMBL/GenBank/DDBJ whole genome shotgun (WGS) entry which is preliminary data.</text>
</comment>
<accession>A0A5R8MEZ7</accession>
<protein>
    <submittedName>
        <fullName evidence="2">GNAT family N-acetyltransferase</fullName>
    </submittedName>
</protein>
<dbReference type="SUPFAM" id="SSF55729">
    <property type="entry name" value="Acyl-CoA N-acyltransferases (Nat)"/>
    <property type="match status" value="1"/>
</dbReference>
<dbReference type="CDD" id="cd04301">
    <property type="entry name" value="NAT_SF"/>
    <property type="match status" value="1"/>
</dbReference>
<dbReference type="Gene3D" id="3.40.630.30">
    <property type="match status" value="1"/>
</dbReference>
<dbReference type="GO" id="GO:0016747">
    <property type="term" value="F:acyltransferase activity, transferring groups other than amino-acyl groups"/>
    <property type="evidence" value="ECO:0007669"/>
    <property type="project" value="InterPro"/>
</dbReference>
<keyword evidence="3" id="KW-1185">Reference proteome</keyword>
<evidence type="ECO:0000313" key="2">
    <source>
        <dbReference type="EMBL" id="TLF48586.1"/>
    </source>
</evidence>
<dbReference type="Proteomes" id="UP000306973">
    <property type="component" value="Unassembled WGS sequence"/>
</dbReference>
<keyword evidence="2" id="KW-0808">Transferase</keyword>
<organism evidence="2 3">
    <name type="scientific">Halomonas urmiana</name>
    <dbReference type="NCBI Taxonomy" id="490901"/>
    <lineage>
        <taxon>Bacteria</taxon>
        <taxon>Pseudomonadati</taxon>
        <taxon>Pseudomonadota</taxon>
        <taxon>Gammaproteobacteria</taxon>
        <taxon>Oceanospirillales</taxon>
        <taxon>Halomonadaceae</taxon>
        <taxon>Halomonas</taxon>
    </lineage>
</organism>
<evidence type="ECO:0000313" key="3">
    <source>
        <dbReference type="Proteomes" id="UP000306973"/>
    </source>
</evidence>
<sequence>MNEILSPGVMPGKITKNSRHLTVKKWRARVLAQQEVPNYAAALRKLAHAEQARQGGKLLEGVDIDEYIEKLEGRAELAVLEVEGKCCGFCAFYTYYPTLDEAFIALFLVAPEVRRNGMARGILEAVAPT</sequence>
<dbReference type="EMBL" id="VBUI01000019">
    <property type="protein sequence ID" value="TLF48586.1"/>
    <property type="molecule type" value="Genomic_DNA"/>
</dbReference>
<dbReference type="Pfam" id="PF00583">
    <property type="entry name" value="Acetyltransf_1"/>
    <property type="match status" value="1"/>
</dbReference>
<proteinExistence type="predicted"/>
<dbReference type="OrthoDB" id="9796129at2"/>
<dbReference type="InterPro" id="IPR000182">
    <property type="entry name" value="GNAT_dom"/>
</dbReference>
<feature type="domain" description="N-acetyltransferase" evidence="1">
    <location>
        <begin position="72"/>
        <end position="126"/>
    </location>
</feature>
<evidence type="ECO:0000259" key="1">
    <source>
        <dbReference type="Pfam" id="PF00583"/>
    </source>
</evidence>
<dbReference type="InterPro" id="IPR016181">
    <property type="entry name" value="Acyl_CoA_acyltransferase"/>
</dbReference>
<dbReference type="AlphaFoldDB" id="A0A5R8MEZ7"/>
<name>A0A5R8MEZ7_9GAMM</name>
<reference evidence="2 3" key="1">
    <citation type="journal article" date="2007" name="Int. J. Syst. Evol. Microbiol.">
        <title>Halomonas saccharevitans sp. nov., Halomonas arcis sp. nov. and Halomonas subterranea sp. nov., halophilic bacteria isolated from hypersaline environments of China.</title>
        <authorList>
            <person name="Xu X.W."/>
            <person name="Wu Y.H."/>
            <person name="Zhou Z."/>
            <person name="Wang C.S."/>
            <person name="Zhou Y.G."/>
            <person name="Zhang H.B."/>
            <person name="Wang Y."/>
            <person name="Wu M."/>
        </authorList>
    </citation>
    <scope>NUCLEOTIDE SEQUENCE [LARGE SCALE GENOMIC DNA]</scope>
    <source>
        <strain evidence="2 3">TBZ3</strain>
    </source>
</reference>